<dbReference type="InterPro" id="IPR036909">
    <property type="entry name" value="Cyt_c-like_dom_sf"/>
</dbReference>
<dbReference type="RefSeq" id="WP_263412351.1">
    <property type="nucleotide sequence ID" value="NZ_BAABBH010000001.1"/>
</dbReference>
<evidence type="ECO:0000313" key="7">
    <source>
        <dbReference type="EMBL" id="MFN2976159.1"/>
    </source>
</evidence>
<feature type="chain" id="PRO_5047425128" evidence="5">
    <location>
        <begin position="26"/>
        <end position="513"/>
    </location>
</feature>
<evidence type="ECO:0000259" key="6">
    <source>
        <dbReference type="PROSITE" id="PS51007"/>
    </source>
</evidence>
<feature type="domain" description="Cytochrome c" evidence="6">
    <location>
        <begin position="354"/>
        <end position="513"/>
    </location>
</feature>
<accession>A0ABW9KK46</accession>
<dbReference type="Pfam" id="PF06537">
    <property type="entry name" value="DHOR"/>
    <property type="match status" value="1"/>
</dbReference>
<comment type="caution">
    <text evidence="7">The sequence shown here is derived from an EMBL/GenBank/DDBJ whole genome shotgun (WGS) entry which is preliminary data.</text>
</comment>
<keyword evidence="8" id="KW-1185">Reference proteome</keyword>
<feature type="signal peptide" evidence="5">
    <location>
        <begin position="1"/>
        <end position="25"/>
    </location>
</feature>
<dbReference type="InterPro" id="IPR010538">
    <property type="entry name" value="DHOR"/>
</dbReference>
<dbReference type="Proteomes" id="UP001634747">
    <property type="component" value="Unassembled WGS sequence"/>
</dbReference>
<evidence type="ECO:0000256" key="1">
    <source>
        <dbReference type="ARBA" id="ARBA00022617"/>
    </source>
</evidence>
<dbReference type="SUPFAM" id="SSF46626">
    <property type="entry name" value="Cytochrome c"/>
    <property type="match status" value="1"/>
</dbReference>
<evidence type="ECO:0000256" key="3">
    <source>
        <dbReference type="ARBA" id="ARBA00023004"/>
    </source>
</evidence>
<dbReference type="Gene3D" id="1.10.760.10">
    <property type="entry name" value="Cytochrome c-like domain"/>
    <property type="match status" value="1"/>
</dbReference>
<keyword evidence="5" id="KW-0732">Signal</keyword>
<keyword evidence="1 4" id="KW-0349">Heme</keyword>
<protein>
    <submittedName>
        <fullName evidence="7">Di-heme oxidoredictase family protein</fullName>
    </submittedName>
</protein>
<dbReference type="PANTHER" id="PTHR30600">
    <property type="entry name" value="CYTOCHROME C PEROXIDASE-RELATED"/>
    <property type="match status" value="1"/>
</dbReference>
<reference evidence="7 8" key="1">
    <citation type="submission" date="2024-12" db="EMBL/GenBank/DDBJ databases">
        <authorList>
            <person name="Lee Y."/>
        </authorList>
    </citation>
    <scope>NUCLEOTIDE SEQUENCE [LARGE SCALE GENOMIC DNA]</scope>
    <source>
        <strain evidence="7 8">03SUJ4</strain>
    </source>
</reference>
<dbReference type="InterPro" id="IPR051395">
    <property type="entry name" value="Cytochrome_c_Peroxidase/MauG"/>
</dbReference>
<dbReference type="InterPro" id="IPR009056">
    <property type="entry name" value="Cyt_c-like_dom"/>
</dbReference>
<evidence type="ECO:0000256" key="4">
    <source>
        <dbReference type="PROSITE-ProRule" id="PRU00433"/>
    </source>
</evidence>
<name>A0ABW9KK46_9BACT</name>
<evidence type="ECO:0000313" key="8">
    <source>
        <dbReference type="Proteomes" id="UP001634747"/>
    </source>
</evidence>
<organism evidence="7 8">
    <name type="scientific">Terriglobus aquaticus</name>
    <dbReference type="NCBI Taxonomy" id="940139"/>
    <lineage>
        <taxon>Bacteria</taxon>
        <taxon>Pseudomonadati</taxon>
        <taxon>Acidobacteriota</taxon>
        <taxon>Terriglobia</taxon>
        <taxon>Terriglobales</taxon>
        <taxon>Acidobacteriaceae</taxon>
        <taxon>Terriglobus</taxon>
    </lineage>
</organism>
<proteinExistence type="predicted"/>
<dbReference type="PANTHER" id="PTHR30600:SF4">
    <property type="entry name" value="CYTOCHROME C DOMAIN-CONTAINING PROTEIN"/>
    <property type="match status" value="1"/>
</dbReference>
<dbReference type="EMBL" id="JBJYXY010000001">
    <property type="protein sequence ID" value="MFN2976159.1"/>
    <property type="molecule type" value="Genomic_DNA"/>
</dbReference>
<keyword evidence="2 4" id="KW-0479">Metal-binding</keyword>
<sequence>MKHLLVCVRKLFFLSLALLTLPTYAQQPTASSAALPAWMRANDPGPRPNPKSPIPKAVPGLNANEIALFTESLLRVSELEGTCDTCVQQPQGVLPIDPSPNNPFSPKSLINSAGMGPVFNADQCFTCHSQPSIGGSATRSNAAFEVAKRMGANNVVPDFEEREGPFREVRFKFKKNGERDGGVHSLFTVAGRSDVPSNCRLEQPNFEHEMQERNLAFRIPLQLFGLGLIEAIPDTAIRANMRANREAKQALGIAGHPNINPNTGTISRFGWKAQNASLTMFAGEAYNVEMGISNDLFPTSRSEDSNCNVAYEPFDVPRTDEISYNNPLKIMPAWLMFTEFMRFVDAPPLVPMTGAADRGRKLFSEIGCALCHTPSFQTPGSANPNGPWDEVGAKTLALRGQTVNLYSDLLVHHMGATLADNVVQGDAGPDEFRTTPLWGLGQRIYFLHDGRTSDLMVAIQDHFSFPGFNGGDNPSRDRDSPKYGFSEANGTVATFNRLSEADKQAILTFLRTL</sequence>
<dbReference type="PROSITE" id="PS51007">
    <property type="entry name" value="CYTC"/>
    <property type="match status" value="1"/>
</dbReference>
<evidence type="ECO:0000256" key="2">
    <source>
        <dbReference type="ARBA" id="ARBA00022723"/>
    </source>
</evidence>
<evidence type="ECO:0000256" key="5">
    <source>
        <dbReference type="SAM" id="SignalP"/>
    </source>
</evidence>
<keyword evidence="3 4" id="KW-0408">Iron</keyword>
<gene>
    <name evidence="7" type="ORF">ACK2TP_10330</name>
</gene>